<dbReference type="AlphaFoldDB" id="A0A0U4WJI6"/>
<proteinExistence type="predicted"/>
<protein>
    <submittedName>
        <fullName evidence="1">Inner membrane protein</fullName>
    </submittedName>
</protein>
<evidence type="ECO:0000313" key="2">
    <source>
        <dbReference type="Proteomes" id="UP000217696"/>
    </source>
</evidence>
<dbReference type="InterPro" id="IPR007404">
    <property type="entry name" value="YdjM-like"/>
</dbReference>
<dbReference type="EMBL" id="AP017312">
    <property type="protein sequence ID" value="BAU28712.1"/>
    <property type="molecule type" value="Genomic_DNA"/>
</dbReference>
<reference evidence="1 2" key="1">
    <citation type="submission" date="2015-12" db="EMBL/GenBank/DDBJ databases">
        <title>Genome sequence of Aneurinibacillus soli.</title>
        <authorList>
            <person name="Lee J.S."/>
            <person name="Lee K.C."/>
            <person name="Kim K.K."/>
            <person name="Lee B.W."/>
        </authorList>
    </citation>
    <scope>NUCLEOTIDE SEQUENCE [LARGE SCALE GENOMIC DNA]</scope>
    <source>
        <strain evidence="1 2">CB4</strain>
    </source>
</reference>
<dbReference type="Proteomes" id="UP000217696">
    <property type="component" value="Chromosome"/>
</dbReference>
<name>A0A0U4WJI6_9BACL</name>
<dbReference type="RefSeq" id="WP_157737988.1">
    <property type="nucleotide sequence ID" value="NZ_AP017312.1"/>
</dbReference>
<organism evidence="1 2">
    <name type="scientific">Aneurinibacillus soli</name>
    <dbReference type="NCBI Taxonomy" id="1500254"/>
    <lineage>
        <taxon>Bacteria</taxon>
        <taxon>Bacillati</taxon>
        <taxon>Bacillota</taxon>
        <taxon>Bacilli</taxon>
        <taxon>Bacillales</taxon>
        <taxon>Paenibacillaceae</taxon>
        <taxon>Aneurinibacillus group</taxon>
        <taxon>Aneurinibacillus</taxon>
    </lineage>
</organism>
<dbReference type="KEGG" id="asoc:CB4_02887"/>
<sequence>MMGRSHLALGVMSGLLVARGAQAPLPEGVVLTTLAAVSALVPDLDVDGLLMRRLTERPLTWIRRLFGYAGVILILLSYFPHTRNEQFGTALVGLLCLGVGFVLKDQSARRWMLSLMGVLLAVCSLYWRLGEHMFTLSGLTQGMQESERWLIWLGLFIAIVPHFPHRTYSHTLWALAVWGAIWYEAEASLRMEGLFMAGITGYASHLLADTLTVSGIRYLHPFPPTVRLPLIRTKKDRAREHLIVIVFGVATVLLWFSGPHLPLEILTKS</sequence>
<dbReference type="Pfam" id="PF04307">
    <property type="entry name" value="YdjM"/>
    <property type="match status" value="1"/>
</dbReference>
<keyword evidence="2" id="KW-1185">Reference proteome</keyword>
<evidence type="ECO:0000313" key="1">
    <source>
        <dbReference type="EMBL" id="BAU28712.1"/>
    </source>
</evidence>
<accession>A0A0U4WJI6</accession>
<gene>
    <name evidence="1" type="ORF">CB4_02887</name>
</gene>